<reference evidence="1 2" key="1">
    <citation type="submission" date="2020-08" db="EMBL/GenBank/DDBJ databases">
        <title>Genomic Encyclopedia of Type Strains, Phase IV (KMG-IV): sequencing the most valuable type-strain genomes for metagenomic binning, comparative biology and taxonomic classification.</title>
        <authorList>
            <person name="Goeker M."/>
        </authorList>
    </citation>
    <scope>NUCLEOTIDE SEQUENCE [LARGE SCALE GENOMIC DNA]</scope>
    <source>
        <strain evidence="1 2">DSM 11805</strain>
    </source>
</reference>
<dbReference type="Proteomes" id="UP000572212">
    <property type="component" value="Unassembled WGS sequence"/>
</dbReference>
<gene>
    <name evidence="1" type="ORF">GGQ92_002810</name>
</gene>
<evidence type="ECO:0000313" key="2">
    <source>
        <dbReference type="Proteomes" id="UP000572212"/>
    </source>
</evidence>
<dbReference type="SUPFAM" id="SSF56281">
    <property type="entry name" value="Metallo-hydrolase/oxidoreductase"/>
    <property type="match status" value="1"/>
</dbReference>
<dbReference type="RefSeq" id="WP_246384467.1">
    <property type="nucleotide sequence ID" value="NZ_BAAACU010000017.1"/>
</dbReference>
<sequence>MNIPSFANSRTEAKIKQLQKYSWEDKALDERVKAGIEIPFCADAIKLELGIERRVTIPDPTILFDKRLHLNLEGVTCIIEQVDSNHSIDSNIIYIPEEKALFLGDCLNANMYAKKWHYTNEKMSNLLEKLKVIMLNIIFYPIILLLRERRVQRIFIHTKEKC</sequence>
<dbReference type="AlphaFoldDB" id="A0A841RNC4"/>
<name>A0A841RNC4_9BACI</name>
<accession>A0A841RNC4</accession>
<evidence type="ECO:0000313" key="1">
    <source>
        <dbReference type="EMBL" id="MBB6513989.1"/>
    </source>
</evidence>
<keyword evidence="2" id="KW-1185">Reference proteome</keyword>
<dbReference type="EMBL" id="JACHON010000020">
    <property type="protein sequence ID" value="MBB6513989.1"/>
    <property type="molecule type" value="Genomic_DNA"/>
</dbReference>
<comment type="caution">
    <text evidence="1">The sequence shown here is derived from an EMBL/GenBank/DDBJ whole genome shotgun (WGS) entry which is preliminary data.</text>
</comment>
<dbReference type="Gene3D" id="3.60.15.10">
    <property type="entry name" value="Ribonuclease Z/Hydroxyacylglutathione hydrolase-like"/>
    <property type="match status" value="1"/>
</dbReference>
<proteinExistence type="predicted"/>
<protein>
    <submittedName>
        <fullName evidence="1">Uncharacterized protein</fullName>
    </submittedName>
</protein>
<dbReference type="InterPro" id="IPR036866">
    <property type="entry name" value="RibonucZ/Hydroxyglut_hydro"/>
</dbReference>
<organism evidence="1 2">
    <name type="scientific">Gracilibacillus halotolerans</name>
    <dbReference type="NCBI Taxonomy" id="74386"/>
    <lineage>
        <taxon>Bacteria</taxon>
        <taxon>Bacillati</taxon>
        <taxon>Bacillota</taxon>
        <taxon>Bacilli</taxon>
        <taxon>Bacillales</taxon>
        <taxon>Bacillaceae</taxon>
        <taxon>Gracilibacillus</taxon>
    </lineage>
</organism>